<keyword evidence="4 6" id="KW-1133">Transmembrane helix</keyword>
<dbReference type="PANTHER" id="PTHR12677">
    <property type="entry name" value="GOLGI APPARATUS MEMBRANE PROTEIN TVP38-RELATED"/>
    <property type="match status" value="1"/>
</dbReference>
<keyword evidence="3 6" id="KW-0812">Transmembrane</keyword>
<dbReference type="PANTHER" id="PTHR12677:SF59">
    <property type="entry name" value="GOLGI APPARATUS MEMBRANE PROTEIN TVP38-RELATED"/>
    <property type="match status" value="1"/>
</dbReference>
<feature type="domain" description="VTT" evidence="7">
    <location>
        <begin position="77"/>
        <end position="194"/>
    </location>
</feature>
<evidence type="ECO:0000256" key="2">
    <source>
        <dbReference type="ARBA" id="ARBA00022475"/>
    </source>
</evidence>
<feature type="transmembrane region" description="Helical" evidence="6">
    <location>
        <begin position="205"/>
        <end position="227"/>
    </location>
</feature>
<dbReference type="Proteomes" id="UP000182569">
    <property type="component" value="Chromosome"/>
</dbReference>
<dbReference type="InterPro" id="IPR015414">
    <property type="entry name" value="TMEM64"/>
</dbReference>
<dbReference type="OrthoDB" id="3173541at2"/>
<evidence type="ECO:0000313" key="9">
    <source>
        <dbReference type="Proteomes" id="UP000182569"/>
    </source>
</evidence>
<dbReference type="Pfam" id="PF09335">
    <property type="entry name" value="VTT_dom"/>
    <property type="match status" value="1"/>
</dbReference>
<comment type="subcellular location">
    <subcellularLocation>
        <location evidence="1 6">Cell membrane</location>
        <topology evidence="1 6">Multi-pass membrane protein</topology>
    </subcellularLocation>
</comment>
<evidence type="ECO:0000256" key="3">
    <source>
        <dbReference type="ARBA" id="ARBA00022692"/>
    </source>
</evidence>
<dbReference type="KEGG" id="ceu:A7L45_01650"/>
<evidence type="ECO:0000313" key="8">
    <source>
        <dbReference type="EMBL" id="APC38862.1"/>
    </source>
</evidence>
<evidence type="ECO:0000256" key="6">
    <source>
        <dbReference type="RuleBase" id="RU366058"/>
    </source>
</evidence>
<dbReference type="STRING" id="1552.A7L45_01650"/>
<dbReference type="RefSeq" id="WP_071611159.1">
    <property type="nucleotide sequence ID" value="NZ_CP015756.1"/>
</dbReference>
<dbReference type="GO" id="GO:0005886">
    <property type="term" value="C:plasma membrane"/>
    <property type="evidence" value="ECO:0007669"/>
    <property type="project" value="UniProtKB-SubCell"/>
</dbReference>
<keyword evidence="5 6" id="KW-0472">Membrane</keyword>
<reference evidence="9" key="1">
    <citation type="journal article" date="2016" name="Front. Microbiol.">
        <title>Complete Genome Sequence of Clostridium estertheticum DSM 8809, a Microbe Identified in Spoiled Vacuum Packed Beef.</title>
        <authorList>
            <person name="Yu Z."/>
            <person name="Gunn L."/>
            <person name="Brennan E."/>
            <person name="Reid R."/>
            <person name="Wall P.G."/>
            <person name="Gaora O.P."/>
            <person name="Hurley D."/>
            <person name="Bolton D."/>
            <person name="Fanning S."/>
        </authorList>
    </citation>
    <scope>NUCLEOTIDE SEQUENCE [LARGE SCALE GENOMIC DNA]</scope>
    <source>
        <strain evidence="9">DSM 8809</strain>
    </source>
</reference>
<keyword evidence="2 6" id="KW-1003">Cell membrane</keyword>
<gene>
    <name evidence="8" type="ORF">A7L45_01650</name>
</gene>
<feature type="transmembrane region" description="Helical" evidence="6">
    <location>
        <begin position="12"/>
        <end position="33"/>
    </location>
</feature>
<organism evidence="8 9">
    <name type="scientific">Clostridium estertheticum subsp. estertheticum</name>
    <dbReference type="NCBI Taxonomy" id="1552"/>
    <lineage>
        <taxon>Bacteria</taxon>
        <taxon>Bacillati</taxon>
        <taxon>Bacillota</taxon>
        <taxon>Clostridia</taxon>
        <taxon>Eubacteriales</taxon>
        <taxon>Clostridiaceae</taxon>
        <taxon>Clostridium</taxon>
    </lineage>
</organism>
<proteinExistence type="inferred from homology"/>
<keyword evidence="9" id="KW-1185">Reference proteome</keyword>
<comment type="similarity">
    <text evidence="6">Belongs to the TVP38/TMEM64 family.</text>
</comment>
<evidence type="ECO:0000259" key="7">
    <source>
        <dbReference type="Pfam" id="PF09335"/>
    </source>
</evidence>
<sequence>MKRAWDYIRIKLLRHKQHIVIIAILLIFIYLGYEYSFKYSYIIKNPNMMKEIVLSYGNFSVLVFILMQVLQVVVFFIPGEFIQIAGGYIFGAFWGGMISLIGITLGSIIVYLIAKGYGKPLVEKLMLKKEIKFFKKILDAGSKKIVVLMFYLIPGIPKDALAYICGVSNISFKDFCIYSTLGRIPGIFISAYFGGKIYSKDVRSLITIGVIMSFLFLIGILKGNVIIKNIIKKKKIY</sequence>
<protein>
    <recommendedName>
        <fullName evidence="6">TVP38/TMEM64 family membrane protein</fullName>
    </recommendedName>
</protein>
<dbReference type="InterPro" id="IPR032816">
    <property type="entry name" value="VTT_dom"/>
</dbReference>
<comment type="caution">
    <text evidence="6">Lacks conserved residue(s) required for the propagation of feature annotation.</text>
</comment>
<feature type="transmembrane region" description="Helical" evidence="6">
    <location>
        <begin position="89"/>
        <end position="113"/>
    </location>
</feature>
<dbReference type="AlphaFoldDB" id="A0A1J0GD96"/>
<name>A0A1J0GD96_9CLOT</name>
<dbReference type="EMBL" id="CP015756">
    <property type="protein sequence ID" value="APC38862.1"/>
    <property type="molecule type" value="Genomic_DNA"/>
</dbReference>
<evidence type="ECO:0000256" key="1">
    <source>
        <dbReference type="ARBA" id="ARBA00004651"/>
    </source>
</evidence>
<evidence type="ECO:0000256" key="5">
    <source>
        <dbReference type="ARBA" id="ARBA00023136"/>
    </source>
</evidence>
<accession>A0A1J0GD96</accession>
<evidence type="ECO:0000256" key="4">
    <source>
        <dbReference type="ARBA" id="ARBA00022989"/>
    </source>
</evidence>
<feature type="transmembrane region" description="Helical" evidence="6">
    <location>
        <begin position="53"/>
        <end position="77"/>
    </location>
</feature>